<protein>
    <recommendedName>
        <fullName evidence="4">DUF3108 domain-containing protein</fullName>
    </recommendedName>
</protein>
<dbReference type="EMBL" id="FTNI01000030">
    <property type="protein sequence ID" value="SIS13756.1"/>
    <property type="molecule type" value="Genomic_DNA"/>
</dbReference>
<feature type="chain" id="PRO_5038988568" description="DUF3108 domain-containing protein" evidence="1">
    <location>
        <begin position="23"/>
        <end position="248"/>
    </location>
</feature>
<evidence type="ECO:0000256" key="1">
    <source>
        <dbReference type="SAM" id="SignalP"/>
    </source>
</evidence>
<dbReference type="AlphaFoldDB" id="A0A1N7GML8"/>
<evidence type="ECO:0000313" key="3">
    <source>
        <dbReference type="Proteomes" id="UP000186096"/>
    </source>
</evidence>
<dbReference type="Proteomes" id="UP000186096">
    <property type="component" value="Unassembled WGS sequence"/>
</dbReference>
<sequence length="248" mass="27403">MRRSVISAGVVAAFLVSWPAGPAEARTADPLAAFTAQVAAKRWVKVSEVHRVHIRKELFETSDIRGAVRLGGAGLTAYDLTVKTKQLGGQLRLLAAGGYTYQSGRPIQKMLPDGKTWWKERFTASDRNPFSSVPPVFEPATYKALLATTTKRTGGVYQGAITVGTLYKASPSLRAQPDMKPSRREAALKVHWRLWTDRKGLPTRFYTTFADPDYPTGAMIARTDMRLSSWGTKVRLTLPGTKVTYQRS</sequence>
<evidence type="ECO:0008006" key="4">
    <source>
        <dbReference type="Google" id="ProtNLM"/>
    </source>
</evidence>
<dbReference type="STRING" id="58117.SAMN05421833_13072"/>
<gene>
    <name evidence="2" type="ORF">SAMN05421833_13072</name>
</gene>
<organism evidence="2 3">
    <name type="scientific">Microbispora rosea</name>
    <dbReference type="NCBI Taxonomy" id="58117"/>
    <lineage>
        <taxon>Bacteria</taxon>
        <taxon>Bacillati</taxon>
        <taxon>Actinomycetota</taxon>
        <taxon>Actinomycetes</taxon>
        <taxon>Streptosporangiales</taxon>
        <taxon>Streptosporangiaceae</taxon>
        <taxon>Microbispora</taxon>
    </lineage>
</organism>
<feature type="signal peptide" evidence="1">
    <location>
        <begin position="1"/>
        <end position="22"/>
    </location>
</feature>
<keyword evidence="3" id="KW-1185">Reference proteome</keyword>
<proteinExistence type="predicted"/>
<name>A0A1N7GML8_9ACTN</name>
<reference evidence="3" key="1">
    <citation type="submission" date="2017-01" db="EMBL/GenBank/DDBJ databases">
        <authorList>
            <person name="Varghese N."/>
            <person name="Submissions S."/>
        </authorList>
    </citation>
    <scope>NUCLEOTIDE SEQUENCE [LARGE SCALE GENOMIC DNA]</scope>
    <source>
        <strain evidence="3">ATCC 12950</strain>
    </source>
</reference>
<accession>A0A1N7GML8</accession>
<keyword evidence="1" id="KW-0732">Signal</keyword>
<evidence type="ECO:0000313" key="2">
    <source>
        <dbReference type="EMBL" id="SIS13756.1"/>
    </source>
</evidence>